<dbReference type="Gene3D" id="2.20.28.200">
    <property type="match status" value="1"/>
</dbReference>
<dbReference type="SUPFAM" id="SSF52467">
    <property type="entry name" value="DHS-like NAD/FAD-binding domain"/>
    <property type="match status" value="1"/>
</dbReference>
<evidence type="ECO:0000256" key="2">
    <source>
        <dbReference type="ARBA" id="ARBA00022679"/>
    </source>
</evidence>
<dbReference type="OrthoDB" id="9800582at2"/>
<dbReference type="Proteomes" id="UP000298781">
    <property type="component" value="Chromosome"/>
</dbReference>
<reference evidence="6 7" key="1">
    <citation type="submission" date="2019-04" db="EMBL/GenBank/DDBJ databases">
        <title>Phreatobacter aquaticus sp. nov.</title>
        <authorList>
            <person name="Choi A."/>
        </authorList>
    </citation>
    <scope>NUCLEOTIDE SEQUENCE [LARGE SCALE GENOMIC DNA]</scope>
    <source>
        <strain evidence="6 7">KCTC 52518</strain>
    </source>
</reference>
<keyword evidence="4" id="KW-0479">Metal-binding</keyword>
<dbReference type="KEGG" id="pstg:E8M01_34300"/>
<keyword evidence="2" id="KW-0808">Transferase</keyword>
<dbReference type="PROSITE" id="PS50305">
    <property type="entry name" value="SIRTUIN"/>
    <property type="match status" value="1"/>
</dbReference>
<keyword evidence="4" id="KW-0862">Zinc</keyword>
<protein>
    <recommendedName>
        <fullName evidence="1">protein acetyllysine N-acetyltransferase</fullName>
        <ecNumber evidence="1">2.3.1.286</ecNumber>
    </recommendedName>
</protein>
<dbReference type="GO" id="GO:0046872">
    <property type="term" value="F:metal ion binding"/>
    <property type="evidence" value="ECO:0007669"/>
    <property type="project" value="UniProtKB-KW"/>
</dbReference>
<organism evidence="6 7">
    <name type="scientific">Phreatobacter stygius</name>
    <dbReference type="NCBI Taxonomy" id="1940610"/>
    <lineage>
        <taxon>Bacteria</taxon>
        <taxon>Pseudomonadati</taxon>
        <taxon>Pseudomonadota</taxon>
        <taxon>Alphaproteobacteria</taxon>
        <taxon>Hyphomicrobiales</taxon>
        <taxon>Phreatobacteraceae</taxon>
        <taxon>Phreatobacter</taxon>
    </lineage>
</organism>
<dbReference type="InterPro" id="IPR050134">
    <property type="entry name" value="NAD-dep_sirtuin_deacylases"/>
</dbReference>
<evidence type="ECO:0000259" key="5">
    <source>
        <dbReference type="PROSITE" id="PS50305"/>
    </source>
</evidence>
<dbReference type="InterPro" id="IPR003000">
    <property type="entry name" value="Sirtuin"/>
</dbReference>
<dbReference type="CDD" id="cd01407">
    <property type="entry name" value="SIR2-fam"/>
    <property type="match status" value="1"/>
</dbReference>
<evidence type="ECO:0000256" key="3">
    <source>
        <dbReference type="ARBA" id="ARBA00023027"/>
    </source>
</evidence>
<feature type="domain" description="Deacetylase sirtuin-type" evidence="5">
    <location>
        <begin position="2"/>
        <end position="257"/>
    </location>
</feature>
<sequence>MDAELKTAATDLASLVRQSSRALAFTGAGLSTECGIPDFRSPGGLWTKNKPIPFEAFVSSRAARTEAWRRKFVMDESFKAAVPGRGHRALAAMVRAGRLAGIVTQNIDNLHQVSGVPDDRLVELHGNGTYATCLDCARRYELTWVKAAFDAGGGAAPDCTACGGPVKAATISFGQAMPEDKMRLALDWSVEADLFIAIGTSLVVHPAAGLPVAAKRSGARLVIINREATPLDEIADLVISADIGTLLDQLMEHLAIAGVH</sequence>
<dbReference type="EMBL" id="CP039690">
    <property type="protein sequence ID" value="QCI68860.1"/>
    <property type="molecule type" value="Genomic_DNA"/>
</dbReference>
<feature type="binding site" evidence="4">
    <location>
        <position position="162"/>
    </location>
    <ligand>
        <name>Zn(2+)</name>
        <dbReference type="ChEBI" id="CHEBI:29105"/>
    </ligand>
</feature>
<dbReference type="Pfam" id="PF02146">
    <property type="entry name" value="SIR2"/>
    <property type="match status" value="1"/>
</dbReference>
<feature type="binding site" evidence="4">
    <location>
        <position position="136"/>
    </location>
    <ligand>
        <name>Zn(2+)</name>
        <dbReference type="ChEBI" id="CHEBI:29105"/>
    </ligand>
</feature>
<evidence type="ECO:0000256" key="4">
    <source>
        <dbReference type="PROSITE-ProRule" id="PRU00236"/>
    </source>
</evidence>
<proteinExistence type="predicted"/>
<dbReference type="InterPro" id="IPR029035">
    <property type="entry name" value="DHS-like_NAD/FAD-binding_dom"/>
</dbReference>
<accession>A0A4D7BDB7</accession>
<dbReference type="Gene3D" id="3.40.50.1220">
    <property type="entry name" value="TPP-binding domain"/>
    <property type="match status" value="1"/>
</dbReference>
<dbReference type="GO" id="GO:0070403">
    <property type="term" value="F:NAD+ binding"/>
    <property type="evidence" value="ECO:0007669"/>
    <property type="project" value="InterPro"/>
</dbReference>
<dbReference type="AlphaFoldDB" id="A0A4D7BDB7"/>
<evidence type="ECO:0000313" key="6">
    <source>
        <dbReference type="EMBL" id="QCI68860.1"/>
    </source>
</evidence>
<feature type="binding site" evidence="4">
    <location>
        <position position="159"/>
    </location>
    <ligand>
        <name>Zn(2+)</name>
        <dbReference type="ChEBI" id="CHEBI:29105"/>
    </ligand>
</feature>
<dbReference type="EC" id="2.3.1.286" evidence="1"/>
<dbReference type="PANTHER" id="PTHR11085:SF4">
    <property type="entry name" value="NAD-DEPENDENT PROTEIN DEACYLASE"/>
    <property type="match status" value="1"/>
</dbReference>
<keyword evidence="3" id="KW-0520">NAD</keyword>
<dbReference type="RefSeq" id="WP_136964275.1">
    <property type="nucleotide sequence ID" value="NZ_CP039690.1"/>
</dbReference>
<dbReference type="GO" id="GO:0017136">
    <property type="term" value="F:histone deacetylase activity, NAD-dependent"/>
    <property type="evidence" value="ECO:0007669"/>
    <property type="project" value="TreeGrafter"/>
</dbReference>
<feature type="active site" description="Proton acceptor" evidence="4">
    <location>
        <position position="125"/>
    </location>
</feature>
<dbReference type="PANTHER" id="PTHR11085">
    <property type="entry name" value="NAD-DEPENDENT PROTEIN DEACYLASE SIRTUIN-5, MITOCHONDRIAL-RELATED"/>
    <property type="match status" value="1"/>
</dbReference>
<feature type="binding site" evidence="4">
    <location>
        <position position="133"/>
    </location>
    <ligand>
        <name>Zn(2+)</name>
        <dbReference type="ChEBI" id="CHEBI:29105"/>
    </ligand>
</feature>
<keyword evidence="7" id="KW-1185">Reference proteome</keyword>
<evidence type="ECO:0000313" key="7">
    <source>
        <dbReference type="Proteomes" id="UP000298781"/>
    </source>
</evidence>
<evidence type="ECO:0000256" key="1">
    <source>
        <dbReference type="ARBA" id="ARBA00012928"/>
    </source>
</evidence>
<name>A0A4D7BDB7_9HYPH</name>
<dbReference type="InterPro" id="IPR026590">
    <property type="entry name" value="Ssirtuin_cat_dom"/>
</dbReference>
<gene>
    <name evidence="6" type="ORF">E8M01_34300</name>
</gene>